<feature type="transmembrane region" description="Helical" evidence="2">
    <location>
        <begin position="112"/>
        <end position="137"/>
    </location>
</feature>
<keyword evidence="2" id="KW-0812">Transmembrane</keyword>
<keyword evidence="2" id="KW-1133">Transmembrane helix</keyword>
<feature type="transmembrane region" description="Helical" evidence="2">
    <location>
        <begin position="149"/>
        <end position="170"/>
    </location>
</feature>
<dbReference type="OrthoDB" id="2143285at2"/>
<proteinExistence type="predicted"/>
<feature type="compositionally biased region" description="Polar residues" evidence="1">
    <location>
        <begin position="11"/>
        <end position="20"/>
    </location>
</feature>
<comment type="caution">
    <text evidence="3">The sequence shown here is derived from an EMBL/GenBank/DDBJ whole genome shotgun (WGS) entry which is preliminary data.</text>
</comment>
<evidence type="ECO:0000313" key="4">
    <source>
        <dbReference type="Proteomes" id="UP000051008"/>
    </source>
</evidence>
<name>A0A0R2ALR3_9LACO</name>
<keyword evidence="4" id="KW-1185">Reference proteome</keyword>
<keyword evidence="2" id="KW-0472">Membrane</keyword>
<dbReference type="PIRSF" id="PIRSF033111">
    <property type="entry name" value="UCP033111"/>
    <property type="match status" value="1"/>
</dbReference>
<dbReference type="EMBL" id="AYYP01000032">
    <property type="protein sequence ID" value="KRM64403.1"/>
    <property type="molecule type" value="Genomic_DNA"/>
</dbReference>
<dbReference type="InterPro" id="IPR009214">
    <property type="entry name" value="DUF1129"/>
</dbReference>
<dbReference type="RefSeq" id="WP_056976692.1">
    <property type="nucleotide sequence ID" value="NZ_AYYP01000032.1"/>
</dbReference>
<dbReference type="Proteomes" id="UP000051008">
    <property type="component" value="Unassembled WGS sequence"/>
</dbReference>
<dbReference type="PATRIC" id="fig|1423718.3.peg.1930"/>
<dbReference type="Pfam" id="PF06570">
    <property type="entry name" value="DUF1129"/>
    <property type="match status" value="1"/>
</dbReference>
<organism evidence="3 4">
    <name type="scientific">Ligilactobacillus agilis DSM 20509</name>
    <dbReference type="NCBI Taxonomy" id="1423718"/>
    <lineage>
        <taxon>Bacteria</taxon>
        <taxon>Bacillati</taxon>
        <taxon>Bacillota</taxon>
        <taxon>Bacilli</taxon>
        <taxon>Lactobacillales</taxon>
        <taxon>Lactobacillaceae</taxon>
        <taxon>Ligilactobacillus</taxon>
    </lineage>
</organism>
<evidence type="ECO:0000256" key="2">
    <source>
        <dbReference type="SAM" id="Phobius"/>
    </source>
</evidence>
<protein>
    <recommendedName>
        <fullName evidence="5">Integral membrane protein</fullName>
    </recommendedName>
</protein>
<accession>A0A0R2ALR3</accession>
<gene>
    <name evidence="3" type="ORF">FC14_GL001860</name>
</gene>
<feature type="compositionally biased region" description="Basic and acidic residues" evidence="1">
    <location>
        <begin position="1"/>
        <end position="10"/>
    </location>
</feature>
<reference evidence="3 4" key="1">
    <citation type="journal article" date="2015" name="Genome Announc.">
        <title>Expanding the biotechnology potential of lactobacilli through comparative genomics of 213 strains and associated genera.</title>
        <authorList>
            <person name="Sun Z."/>
            <person name="Harris H.M."/>
            <person name="McCann A."/>
            <person name="Guo C."/>
            <person name="Argimon S."/>
            <person name="Zhang W."/>
            <person name="Yang X."/>
            <person name="Jeffery I.B."/>
            <person name="Cooney J.C."/>
            <person name="Kagawa T.F."/>
            <person name="Liu W."/>
            <person name="Song Y."/>
            <person name="Salvetti E."/>
            <person name="Wrobel A."/>
            <person name="Rasinkangas P."/>
            <person name="Parkhill J."/>
            <person name="Rea M.C."/>
            <person name="O'Sullivan O."/>
            <person name="Ritari J."/>
            <person name="Douillard F.P."/>
            <person name="Paul Ross R."/>
            <person name="Yang R."/>
            <person name="Briner A.E."/>
            <person name="Felis G.E."/>
            <person name="de Vos W.M."/>
            <person name="Barrangou R."/>
            <person name="Klaenhammer T.R."/>
            <person name="Caufield P.W."/>
            <person name="Cui Y."/>
            <person name="Zhang H."/>
            <person name="O'Toole P.W."/>
        </authorList>
    </citation>
    <scope>NUCLEOTIDE SEQUENCE [LARGE SCALE GENOMIC DNA]</scope>
    <source>
        <strain evidence="3 4">DSM 20509</strain>
    </source>
</reference>
<sequence length="244" mass="27528">MAEQTNREKNQAASQQQAQVREQEVTVRGGKFDGLTKRNEDYLFHLDKALDERGMDYEKKNDILETMYQELKKVQKQGYTATKLYGPVQEKAKELVDGPAKKEAAPAQNQKFWVVALDNGLIMFILFCAMYSLMGFFGGNAQTQASGGWLTLLTTSVIAGIGLAYFYTAMLPENLNKHKHKWVHMILSTIALIAVWMVIFYLVALIPASINVVLSPIIYAILAVVGFGVRYYLKGKLGFQRVFR</sequence>
<feature type="transmembrane region" description="Helical" evidence="2">
    <location>
        <begin position="212"/>
        <end position="233"/>
    </location>
</feature>
<evidence type="ECO:0000256" key="1">
    <source>
        <dbReference type="SAM" id="MobiDB-lite"/>
    </source>
</evidence>
<evidence type="ECO:0000313" key="3">
    <source>
        <dbReference type="EMBL" id="KRM64403.1"/>
    </source>
</evidence>
<feature type="region of interest" description="Disordered" evidence="1">
    <location>
        <begin position="1"/>
        <end position="25"/>
    </location>
</feature>
<evidence type="ECO:0008006" key="5">
    <source>
        <dbReference type="Google" id="ProtNLM"/>
    </source>
</evidence>
<dbReference type="AlphaFoldDB" id="A0A0R2ALR3"/>
<feature type="transmembrane region" description="Helical" evidence="2">
    <location>
        <begin position="182"/>
        <end position="206"/>
    </location>
</feature>